<dbReference type="PANTHER" id="PTHR30329:SF20">
    <property type="entry name" value="EXPORTED PROTEIN"/>
    <property type="match status" value="1"/>
</dbReference>
<evidence type="ECO:0000313" key="3">
    <source>
        <dbReference type="EMBL" id="TKG06192.1"/>
    </source>
</evidence>
<dbReference type="InterPro" id="IPR050330">
    <property type="entry name" value="Bact_OuterMem_StrucFunc"/>
</dbReference>
<reference evidence="3 4" key="1">
    <citation type="submission" date="2019-04" db="EMBL/GenBank/DDBJ databases">
        <title>A reverse ecology approach based on a biological definition of microbial populations.</title>
        <authorList>
            <person name="Arevalo P."/>
            <person name="Vaninsberghe D."/>
            <person name="Elsherbini J."/>
            <person name="Gore J."/>
            <person name="Polz M."/>
        </authorList>
    </citation>
    <scope>NUCLEOTIDE SEQUENCE [LARGE SCALE GENOMIC DNA]</scope>
    <source>
        <strain evidence="3 4">10N.222.48.A1</strain>
    </source>
</reference>
<evidence type="ECO:0000313" key="4">
    <source>
        <dbReference type="Proteomes" id="UP000305840"/>
    </source>
</evidence>
<dbReference type="RefSeq" id="WP_102579294.1">
    <property type="nucleotide sequence ID" value="NZ_MCYA01000004.1"/>
</dbReference>
<protein>
    <recommendedName>
        <fullName evidence="2">OmpA-like domain-containing protein</fullName>
    </recommendedName>
</protein>
<dbReference type="Pfam" id="PF00691">
    <property type="entry name" value="OmpA"/>
    <property type="match status" value="1"/>
</dbReference>
<dbReference type="Gene3D" id="3.30.1330.60">
    <property type="entry name" value="OmpA-like domain"/>
    <property type="match status" value="1"/>
</dbReference>
<comment type="caution">
    <text evidence="3">The sequence shown here is derived from an EMBL/GenBank/DDBJ whole genome shotgun (WGS) entry which is preliminary data.</text>
</comment>
<accession>A0A4U2EWM0</accession>
<keyword evidence="1" id="KW-1133">Transmembrane helix</keyword>
<evidence type="ECO:0000256" key="1">
    <source>
        <dbReference type="SAM" id="Phobius"/>
    </source>
</evidence>
<dbReference type="PANTHER" id="PTHR30329">
    <property type="entry name" value="STATOR ELEMENT OF FLAGELLAR MOTOR COMPLEX"/>
    <property type="match status" value="1"/>
</dbReference>
<evidence type="ECO:0000259" key="2">
    <source>
        <dbReference type="Pfam" id="PF00691"/>
    </source>
</evidence>
<dbReference type="InterPro" id="IPR036737">
    <property type="entry name" value="OmpA-like_sf"/>
</dbReference>
<dbReference type="InterPro" id="IPR006665">
    <property type="entry name" value="OmpA-like"/>
</dbReference>
<dbReference type="SUPFAM" id="SSF103088">
    <property type="entry name" value="OmpA-like"/>
    <property type="match status" value="1"/>
</dbReference>
<organism evidence="3 4">
    <name type="scientific">Vibrio lentus</name>
    <dbReference type="NCBI Taxonomy" id="136468"/>
    <lineage>
        <taxon>Bacteria</taxon>
        <taxon>Pseudomonadati</taxon>
        <taxon>Pseudomonadota</taxon>
        <taxon>Gammaproteobacteria</taxon>
        <taxon>Vibrionales</taxon>
        <taxon>Vibrionaceae</taxon>
        <taxon>Vibrio</taxon>
    </lineage>
</organism>
<sequence>MSNDNEYDIDEGSGYLVSVSDLMSGLVFIFIITLVAFILNFQDAAQKTAQVQDKMETEIERLNAVKKRMESNDYIRAQLLKELQRKLKEEHGIIVNIDAAHGVLRLTENAITFASGSAELNEDNLVKLTAIRNVLEDVLPCFATNLAPSMSSCNEYIAEEHAYLEAIFIEGHTDNTRYRGDESGRLNWQLSVNRAIRTYMELVGASNRLKSMNNNNNEMIFSVSGYGEERPLDGHRHQVATDDQANRRIDLRFIMTPPEFTDAEKALFMKGFKG</sequence>
<gene>
    <name evidence="3" type="ORF">FCV91_17150</name>
</gene>
<feature type="domain" description="OmpA-like" evidence="2">
    <location>
        <begin position="153"/>
        <end position="239"/>
    </location>
</feature>
<keyword evidence="1" id="KW-0812">Transmembrane</keyword>
<keyword evidence="1" id="KW-0472">Membrane</keyword>
<name>A0A4U2EWM0_9VIBR</name>
<dbReference type="EMBL" id="SYVO01000062">
    <property type="protein sequence ID" value="TKG06192.1"/>
    <property type="molecule type" value="Genomic_DNA"/>
</dbReference>
<proteinExistence type="predicted"/>
<feature type="transmembrane region" description="Helical" evidence="1">
    <location>
        <begin position="22"/>
        <end position="41"/>
    </location>
</feature>
<dbReference type="Proteomes" id="UP000305840">
    <property type="component" value="Unassembled WGS sequence"/>
</dbReference>
<dbReference type="AlphaFoldDB" id="A0A4U2EWM0"/>